<protein>
    <recommendedName>
        <fullName evidence="4">prolyl aminopeptidase</fullName>
        <ecNumber evidence="4">3.4.11.5</ecNumber>
    </recommendedName>
    <alternativeName>
        <fullName evidence="9">Prolyl aminopeptidase</fullName>
    </alternativeName>
</protein>
<evidence type="ECO:0000259" key="10">
    <source>
        <dbReference type="Pfam" id="PF00561"/>
    </source>
</evidence>
<dbReference type="EMBL" id="VFPG01000001">
    <property type="protein sequence ID" value="TQM32405.1"/>
    <property type="molecule type" value="Genomic_DNA"/>
</dbReference>
<feature type="domain" description="AB hydrolase-1" evidence="10">
    <location>
        <begin position="25"/>
        <end position="128"/>
    </location>
</feature>
<dbReference type="PRINTS" id="PR00793">
    <property type="entry name" value="PROAMNOPTASE"/>
</dbReference>
<evidence type="ECO:0000256" key="4">
    <source>
        <dbReference type="ARBA" id="ARBA00012568"/>
    </source>
</evidence>
<dbReference type="PANTHER" id="PTHR43722">
    <property type="entry name" value="PROLINE IMINOPEPTIDASE"/>
    <property type="match status" value="1"/>
</dbReference>
<dbReference type="RefSeq" id="WP_185757098.1">
    <property type="nucleotide sequence ID" value="NZ_VFPG01000001.1"/>
</dbReference>
<dbReference type="GO" id="GO:0004177">
    <property type="term" value="F:aminopeptidase activity"/>
    <property type="evidence" value="ECO:0007669"/>
    <property type="project" value="UniProtKB-KW"/>
</dbReference>
<evidence type="ECO:0000256" key="2">
    <source>
        <dbReference type="ARBA" id="ARBA00004496"/>
    </source>
</evidence>
<keyword evidence="7" id="KW-0645">Protease</keyword>
<evidence type="ECO:0000313" key="11">
    <source>
        <dbReference type="EMBL" id="TQM32405.1"/>
    </source>
</evidence>
<dbReference type="GO" id="GO:0006508">
    <property type="term" value="P:proteolysis"/>
    <property type="evidence" value="ECO:0007669"/>
    <property type="project" value="UniProtKB-KW"/>
</dbReference>
<evidence type="ECO:0000256" key="7">
    <source>
        <dbReference type="ARBA" id="ARBA00022670"/>
    </source>
</evidence>
<dbReference type="GO" id="GO:0005737">
    <property type="term" value="C:cytoplasm"/>
    <property type="evidence" value="ECO:0007669"/>
    <property type="project" value="UniProtKB-SubCell"/>
</dbReference>
<evidence type="ECO:0000313" key="12">
    <source>
        <dbReference type="Proteomes" id="UP000316331"/>
    </source>
</evidence>
<keyword evidence="5" id="KW-0031">Aminopeptidase</keyword>
<dbReference type="InterPro" id="IPR029058">
    <property type="entry name" value="AB_hydrolase_fold"/>
</dbReference>
<evidence type="ECO:0000256" key="5">
    <source>
        <dbReference type="ARBA" id="ARBA00022438"/>
    </source>
</evidence>
<comment type="similarity">
    <text evidence="3">Belongs to the peptidase S33 family.</text>
</comment>
<dbReference type="InterPro" id="IPR002410">
    <property type="entry name" value="Peptidase_S33"/>
</dbReference>
<dbReference type="PANTHER" id="PTHR43722:SF1">
    <property type="entry name" value="PROLINE IMINOPEPTIDASE"/>
    <property type="match status" value="1"/>
</dbReference>
<comment type="subcellular location">
    <subcellularLocation>
        <location evidence="2">Cytoplasm</location>
    </subcellularLocation>
</comment>
<dbReference type="Pfam" id="PF00561">
    <property type="entry name" value="Abhydrolase_1"/>
    <property type="match status" value="1"/>
</dbReference>
<dbReference type="SUPFAM" id="SSF53474">
    <property type="entry name" value="alpha/beta-Hydrolases"/>
    <property type="match status" value="1"/>
</dbReference>
<keyword evidence="12" id="KW-1185">Reference proteome</keyword>
<evidence type="ECO:0000256" key="8">
    <source>
        <dbReference type="ARBA" id="ARBA00022801"/>
    </source>
</evidence>
<dbReference type="Proteomes" id="UP000316331">
    <property type="component" value="Unassembled WGS sequence"/>
</dbReference>
<dbReference type="AlphaFoldDB" id="A0A543FEX2"/>
<accession>A0A543FEX2</accession>
<gene>
    <name evidence="11" type="ORF">FB390_4084</name>
</gene>
<evidence type="ECO:0000256" key="3">
    <source>
        <dbReference type="ARBA" id="ARBA00010088"/>
    </source>
</evidence>
<comment type="caution">
    <text evidence="11">The sequence shown here is derived from an EMBL/GenBank/DDBJ whole genome shotgun (WGS) entry which is preliminary data.</text>
</comment>
<dbReference type="EC" id="3.4.11.5" evidence="4"/>
<dbReference type="InterPro" id="IPR000073">
    <property type="entry name" value="AB_hydrolase_1"/>
</dbReference>
<organism evidence="11 12">
    <name type="scientific">Nocardia bhagyanarayanae</name>
    <dbReference type="NCBI Taxonomy" id="1215925"/>
    <lineage>
        <taxon>Bacteria</taxon>
        <taxon>Bacillati</taxon>
        <taxon>Actinomycetota</taxon>
        <taxon>Actinomycetes</taxon>
        <taxon>Mycobacteriales</taxon>
        <taxon>Nocardiaceae</taxon>
        <taxon>Nocardia</taxon>
    </lineage>
</organism>
<reference evidence="11 12" key="1">
    <citation type="submission" date="2019-06" db="EMBL/GenBank/DDBJ databases">
        <title>Sequencing the genomes of 1000 actinobacteria strains.</title>
        <authorList>
            <person name="Klenk H.-P."/>
        </authorList>
    </citation>
    <scope>NUCLEOTIDE SEQUENCE [LARGE SCALE GENOMIC DNA]</scope>
    <source>
        <strain evidence="11 12">DSM 103495</strain>
    </source>
</reference>
<evidence type="ECO:0000256" key="1">
    <source>
        <dbReference type="ARBA" id="ARBA00001585"/>
    </source>
</evidence>
<keyword evidence="8" id="KW-0378">Hydrolase</keyword>
<comment type="catalytic activity">
    <reaction evidence="1">
        <text>Release of N-terminal proline from a peptide.</text>
        <dbReference type="EC" id="3.4.11.5"/>
    </reaction>
</comment>
<dbReference type="Gene3D" id="3.40.50.1820">
    <property type="entry name" value="alpha/beta hydrolase"/>
    <property type="match status" value="1"/>
</dbReference>
<keyword evidence="6" id="KW-0963">Cytoplasm</keyword>
<proteinExistence type="inferred from homology"/>
<dbReference type="InterPro" id="IPR005944">
    <property type="entry name" value="Pro_iminopeptidase"/>
</dbReference>
<evidence type="ECO:0000256" key="9">
    <source>
        <dbReference type="ARBA" id="ARBA00029605"/>
    </source>
</evidence>
<name>A0A543FEX2_9NOCA</name>
<evidence type="ECO:0000256" key="6">
    <source>
        <dbReference type="ARBA" id="ARBA00022490"/>
    </source>
</evidence>
<sequence length="236" mass="25865">MRSISVPGDDGALLHVGVTGHGPDVVVLSGGPGCVHYLEDDALAPRGMRAWYPEPRGVGRSEGGPHDLAQAVADIEAVRRDAGVDRWVVLGHSWGSDLAVRYALDHPERVRAVVGVAGHGLHKDRTWSQVYESSRHLESDIEIDWNPEVHAALGASFVEWIHEPDVLRRLADSDVAMTFLAAQHDIRPSWPLRQLAALVPRGRFEELPGVAHNLWSTDPHVWVDAVTRVCGAQVLR</sequence>